<dbReference type="HOGENOM" id="CLU_061106_0_0_2"/>
<accession>W8NTT4</accession>
<dbReference type="OrthoDB" id="92721at2157"/>
<dbReference type="Pfam" id="PF00150">
    <property type="entry name" value="Cellulase"/>
    <property type="match status" value="1"/>
</dbReference>
<feature type="domain" description="Glycoside hydrolase family 5" evidence="4">
    <location>
        <begin position="91"/>
        <end position="278"/>
    </location>
</feature>
<dbReference type="GO" id="GO:0009986">
    <property type="term" value="C:cell surface"/>
    <property type="evidence" value="ECO:0007669"/>
    <property type="project" value="TreeGrafter"/>
</dbReference>
<sequence length="349" mass="39868">MKRLGVALILLILLAFLWSIHARVVENRTHTHAITPATNPSLQSPGNEPITAQQYKKLLGFGIDVDWMSFPRVHRYYFYWRSKGVNIPEYFKKVGFSNVRIRVGADVVNNKTALAQLGEIVNDTLRAGLIPIITYTAPELRNDPTSEKAQEHFILWWKTVAEYFKGTSYLLSYDLLIESSGPIKDYPNVLNKVYAQTIAEIRKIDPYRLVFITPARVSSPFYLKYLNVTHDGYILAEWHIYAGGPKHCTYNMTLIESAINASLAWSKKTGIPTWVGAWRPFWFSKKDKSVQCPIRADVDFGKVMASALWNAGIPYDINADVWFFNIENLTWYQDKLPVLRAVLHSSSST</sequence>
<dbReference type="PANTHER" id="PTHR31297:SF17">
    <property type="entry name" value="ENDOGLUCANASE"/>
    <property type="match status" value="1"/>
</dbReference>
<name>W8NTT4_9EURY</name>
<dbReference type="PANTHER" id="PTHR31297">
    <property type="entry name" value="GLUCAN ENDO-1,6-BETA-GLUCOSIDASE B"/>
    <property type="match status" value="1"/>
</dbReference>
<dbReference type="Gene3D" id="3.20.20.80">
    <property type="entry name" value="Glycosidases"/>
    <property type="match status" value="1"/>
</dbReference>
<evidence type="ECO:0000256" key="1">
    <source>
        <dbReference type="ARBA" id="ARBA00022729"/>
    </source>
</evidence>
<evidence type="ECO:0000313" key="6">
    <source>
        <dbReference type="Proteomes" id="UP000019434"/>
    </source>
</evidence>
<keyword evidence="1" id="KW-0732">Signal</keyword>
<evidence type="ECO:0000256" key="2">
    <source>
        <dbReference type="ARBA" id="ARBA00022801"/>
    </source>
</evidence>
<keyword evidence="2" id="KW-0378">Hydrolase</keyword>
<gene>
    <name evidence="5" type="ORF">BD01_0925</name>
</gene>
<organism evidence="5 6">
    <name type="scientific">Thermococcus nautili</name>
    <dbReference type="NCBI Taxonomy" id="195522"/>
    <lineage>
        <taxon>Archaea</taxon>
        <taxon>Methanobacteriati</taxon>
        <taxon>Methanobacteriota</taxon>
        <taxon>Thermococci</taxon>
        <taxon>Thermococcales</taxon>
        <taxon>Thermococcaceae</taxon>
        <taxon>Thermococcus</taxon>
    </lineage>
</organism>
<dbReference type="InterPro" id="IPR017853">
    <property type="entry name" value="GH"/>
</dbReference>
<protein>
    <recommendedName>
        <fullName evidence="4">Glycoside hydrolase family 5 domain-containing protein</fullName>
    </recommendedName>
</protein>
<dbReference type="GO" id="GO:0005576">
    <property type="term" value="C:extracellular region"/>
    <property type="evidence" value="ECO:0007669"/>
    <property type="project" value="TreeGrafter"/>
</dbReference>
<dbReference type="InterPro" id="IPR001547">
    <property type="entry name" value="Glyco_hydro_5"/>
</dbReference>
<keyword evidence="3" id="KW-0326">Glycosidase</keyword>
<dbReference type="Proteomes" id="UP000019434">
    <property type="component" value="Chromosome"/>
</dbReference>
<dbReference type="GO" id="GO:0009251">
    <property type="term" value="P:glucan catabolic process"/>
    <property type="evidence" value="ECO:0007669"/>
    <property type="project" value="TreeGrafter"/>
</dbReference>
<dbReference type="GO" id="GO:0008422">
    <property type="term" value="F:beta-glucosidase activity"/>
    <property type="evidence" value="ECO:0007669"/>
    <property type="project" value="TreeGrafter"/>
</dbReference>
<dbReference type="KEGG" id="tnu:BD01_0925"/>
<dbReference type="RefSeq" id="WP_042690535.1">
    <property type="nucleotide sequence ID" value="NZ_CP007264.1"/>
</dbReference>
<evidence type="ECO:0000259" key="4">
    <source>
        <dbReference type="Pfam" id="PF00150"/>
    </source>
</evidence>
<dbReference type="eggNOG" id="arCOG10648">
    <property type="taxonomic scope" value="Archaea"/>
</dbReference>
<evidence type="ECO:0000313" key="5">
    <source>
        <dbReference type="EMBL" id="AHL22547.1"/>
    </source>
</evidence>
<reference evidence="5 6" key="1">
    <citation type="submission" date="2014-02" db="EMBL/GenBank/DDBJ databases">
        <title>Genome Sequence of an Hyperthermophilic Archaeon, Thermococcus nautili 30-1, producing viral vesicles.</title>
        <authorList>
            <person name="Oberto J."/>
            <person name="Gaudin M."/>
            <person name="Cossu M."/>
            <person name="Gorlas A."/>
            <person name="Slesarev A."/>
            <person name="Marguet E."/>
            <person name="Forterre P."/>
        </authorList>
    </citation>
    <scope>NUCLEOTIDE SEQUENCE [LARGE SCALE GENOMIC DNA]</scope>
    <source>
        <strain evidence="5 6">30-1</strain>
    </source>
</reference>
<dbReference type="SUPFAM" id="SSF51445">
    <property type="entry name" value="(Trans)glycosidases"/>
    <property type="match status" value="1"/>
</dbReference>
<keyword evidence="6" id="KW-1185">Reference proteome</keyword>
<dbReference type="STRING" id="195522.BD01_0925"/>
<dbReference type="AlphaFoldDB" id="W8NTT4"/>
<dbReference type="EMBL" id="CP007264">
    <property type="protein sequence ID" value="AHL22547.1"/>
    <property type="molecule type" value="Genomic_DNA"/>
</dbReference>
<evidence type="ECO:0000256" key="3">
    <source>
        <dbReference type="ARBA" id="ARBA00023295"/>
    </source>
</evidence>
<dbReference type="InterPro" id="IPR050386">
    <property type="entry name" value="Glycosyl_hydrolase_5"/>
</dbReference>
<dbReference type="GeneID" id="24957479"/>
<proteinExistence type="predicted"/>